<dbReference type="OrthoDB" id="10034447at2759"/>
<evidence type="ECO:0000256" key="1">
    <source>
        <dbReference type="SAM" id="MobiDB-lite"/>
    </source>
</evidence>
<evidence type="ECO:0000313" key="4">
    <source>
        <dbReference type="Proteomes" id="UP000288216"/>
    </source>
</evidence>
<organism evidence="3 4">
    <name type="scientific">Scyliorhinus torazame</name>
    <name type="common">Cloudy catshark</name>
    <name type="synonym">Catulus torazame</name>
    <dbReference type="NCBI Taxonomy" id="75743"/>
    <lineage>
        <taxon>Eukaryota</taxon>
        <taxon>Metazoa</taxon>
        <taxon>Chordata</taxon>
        <taxon>Craniata</taxon>
        <taxon>Vertebrata</taxon>
        <taxon>Chondrichthyes</taxon>
        <taxon>Elasmobranchii</taxon>
        <taxon>Galeomorphii</taxon>
        <taxon>Galeoidea</taxon>
        <taxon>Carcharhiniformes</taxon>
        <taxon>Scyliorhinidae</taxon>
        <taxon>Scyliorhinus</taxon>
    </lineage>
</organism>
<reference evidence="3 4" key="1">
    <citation type="journal article" date="2018" name="Nat. Ecol. Evol.">
        <title>Shark genomes provide insights into elasmobranch evolution and the origin of vertebrates.</title>
        <authorList>
            <person name="Hara Y"/>
            <person name="Yamaguchi K"/>
            <person name="Onimaru K"/>
            <person name="Kadota M"/>
            <person name="Koyanagi M"/>
            <person name="Keeley SD"/>
            <person name="Tatsumi K"/>
            <person name="Tanaka K"/>
            <person name="Motone F"/>
            <person name="Kageyama Y"/>
            <person name="Nozu R"/>
            <person name="Adachi N"/>
            <person name="Nishimura O"/>
            <person name="Nakagawa R"/>
            <person name="Tanegashima C"/>
            <person name="Kiyatake I"/>
            <person name="Matsumoto R"/>
            <person name="Murakumo K"/>
            <person name="Nishida K"/>
            <person name="Terakita A"/>
            <person name="Kuratani S"/>
            <person name="Sato K"/>
            <person name="Hyodo S Kuraku.S."/>
        </authorList>
    </citation>
    <scope>NUCLEOTIDE SEQUENCE [LARGE SCALE GENOMIC DNA]</scope>
</reference>
<proteinExistence type="predicted"/>
<dbReference type="AlphaFoldDB" id="A0A401NNT6"/>
<feature type="region of interest" description="Disordered" evidence="1">
    <location>
        <begin position="282"/>
        <end position="305"/>
    </location>
</feature>
<dbReference type="STRING" id="75743.A0A401NNT6"/>
<dbReference type="SMART" id="SM00314">
    <property type="entry name" value="RA"/>
    <property type="match status" value="1"/>
</dbReference>
<dbReference type="PANTHER" id="PTHR15286">
    <property type="entry name" value="RAS-ASSOCIATING DOMAIN CONTAINING PROTEIN"/>
    <property type="match status" value="1"/>
</dbReference>
<feature type="compositionally biased region" description="Polar residues" evidence="1">
    <location>
        <begin position="380"/>
        <end position="401"/>
    </location>
</feature>
<dbReference type="SUPFAM" id="SSF54236">
    <property type="entry name" value="Ubiquitin-like"/>
    <property type="match status" value="1"/>
</dbReference>
<dbReference type="PROSITE" id="PS50200">
    <property type="entry name" value="RA"/>
    <property type="match status" value="1"/>
</dbReference>
<feature type="compositionally biased region" description="Basic and acidic residues" evidence="1">
    <location>
        <begin position="289"/>
        <end position="305"/>
    </location>
</feature>
<keyword evidence="4" id="KW-1185">Reference proteome</keyword>
<dbReference type="InterPro" id="IPR029071">
    <property type="entry name" value="Ubiquitin-like_domsf"/>
</dbReference>
<dbReference type="EMBL" id="BFAA01001253">
    <property type="protein sequence ID" value="GCB62540.1"/>
    <property type="molecule type" value="Genomic_DNA"/>
</dbReference>
<accession>A0A401NNT6</accession>
<dbReference type="PANTHER" id="PTHR15286:SF10">
    <property type="entry name" value="RAS ASSOCIATION DOMAIN-CONTAINING PROTEIN 9"/>
    <property type="match status" value="1"/>
</dbReference>
<gene>
    <name evidence="3" type="ORF">scyTo_0004263</name>
</gene>
<dbReference type="InterPro" id="IPR000159">
    <property type="entry name" value="RA_dom"/>
</dbReference>
<dbReference type="InterPro" id="IPR033593">
    <property type="entry name" value="N-RASSF"/>
</dbReference>
<protein>
    <recommendedName>
        <fullName evidence="2">Ras-associating domain-containing protein</fullName>
    </recommendedName>
</protein>
<dbReference type="GO" id="GO:0007165">
    <property type="term" value="P:signal transduction"/>
    <property type="evidence" value="ECO:0007669"/>
    <property type="project" value="InterPro"/>
</dbReference>
<name>A0A401NNT6_SCYTO</name>
<feature type="region of interest" description="Disordered" evidence="1">
    <location>
        <begin position="374"/>
        <end position="419"/>
    </location>
</feature>
<feature type="domain" description="Ras-associating" evidence="2">
    <location>
        <begin position="25"/>
        <end position="119"/>
    </location>
</feature>
<comment type="caution">
    <text evidence="3">The sequence shown here is derived from an EMBL/GenBank/DDBJ whole genome shotgun (WGS) entry which is preliminary data.</text>
</comment>
<sequence length="419" mass="47033">MCPNTNSPSLLFADLSRAVTMGSPEGAEISVWVCQEEKVVRGLTRRTSCAQVVRALLKEHLANAGDARLLHAAPGDYCIVEKWRGFERCLPPLTKLLRLWLSWGPEQANVHLVLVKWAASLPVPGLRAAEARVVQSSQGQRELASPAQYIKKLPADKQRRMVRKAFKKLAKMKRLRQGREGVETLVHLIVSQDHTIRQQLQRMRELDVDIDSFESRLHWQRTQDEGENYVQETYLVERQPGGQEWESRRQALLQLEAELQGRRQSIEQLSRDIEQELGQAWGASGQEKGQGEPRGQEQAEAARVESELQRSMCSALQLRQHFLHIQEQVRQQEMLLSQGQEEWQRLAQQLGSLSLAEGAQSACPLAAGCQDPEPVRSGCGSLSPSDVNDTDSDTGISSTHSQDSEPPCVQVFPTSPNYL</sequence>
<dbReference type="Gene3D" id="3.10.20.90">
    <property type="entry name" value="Phosphatidylinositol 3-kinase Catalytic Subunit, Chain A, domain 1"/>
    <property type="match status" value="1"/>
</dbReference>
<evidence type="ECO:0000313" key="3">
    <source>
        <dbReference type="EMBL" id="GCB62540.1"/>
    </source>
</evidence>
<evidence type="ECO:0000259" key="2">
    <source>
        <dbReference type="PROSITE" id="PS50200"/>
    </source>
</evidence>
<dbReference type="Proteomes" id="UP000288216">
    <property type="component" value="Unassembled WGS sequence"/>
</dbReference>
<dbReference type="OMA" id="ELHACRH"/>